<dbReference type="OrthoDB" id="5355126at2759"/>
<name>A0A1L9RVX6_ASPWE</name>
<keyword evidence="1" id="KW-1133">Transmembrane helix</keyword>
<dbReference type="AlphaFoldDB" id="A0A1L9RVX6"/>
<evidence type="ECO:0000313" key="3">
    <source>
        <dbReference type="Proteomes" id="UP000184383"/>
    </source>
</evidence>
<dbReference type="Proteomes" id="UP000184383">
    <property type="component" value="Unassembled WGS sequence"/>
</dbReference>
<keyword evidence="1" id="KW-0812">Transmembrane</keyword>
<keyword evidence="3" id="KW-1185">Reference proteome</keyword>
<keyword evidence="1" id="KW-0472">Membrane</keyword>
<accession>A0A1L9RVX6</accession>
<organism evidence="2 3">
    <name type="scientific">Aspergillus wentii DTO 134E9</name>
    <dbReference type="NCBI Taxonomy" id="1073089"/>
    <lineage>
        <taxon>Eukaryota</taxon>
        <taxon>Fungi</taxon>
        <taxon>Dikarya</taxon>
        <taxon>Ascomycota</taxon>
        <taxon>Pezizomycotina</taxon>
        <taxon>Eurotiomycetes</taxon>
        <taxon>Eurotiomycetidae</taxon>
        <taxon>Eurotiales</taxon>
        <taxon>Aspergillaceae</taxon>
        <taxon>Aspergillus</taxon>
        <taxon>Aspergillus subgen. Cremei</taxon>
    </lineage>
</organism>
<dbReference type="GeneID" id="63748528"/>
<gene>
    <name evidence="2" type="ORF">ASPWEDRAFT_24962</name>
</gene>
<dbReference type="VEuPathDB" id="FungiDB:ASPWEDRAFT_24962"/>
<reference evidence="3" key="1">
    <citation type="journal article" date="2017" name="Genome Biol.">
        <title>Comparative genomics reveals high biological diversity and specific adaptations in the industrially and medically important fungal genus Aspergillus.</title>
        <authorList>
            <person name="de Vries R.P."/>
            <person name="Riley R."/>
            <person name="Wiebenga A."/>
            <person name="Aguilar-Osorio G."/>
            <person name="Amillis S."/>
            <person name="Uchima C.A."/>
            <person name="Anderluh G."/>
            <person name="Asadollahi M."/>
            <person name="Askin M."/>
            <person name="Barry K."/>
            <person name="Battaglia E."/>
            <person name="Bayram O."/>
            <person name="Benocci T."/>
            <person name="Braus-Stromeyer S.A."/>
            <person name="Caldana C."/>
            <person name="Canovas D."/>
            <person name="Cerqueira G.C."/>
            <person name="Chen F."/>
            <person name="Chen W."/>
            <person name="Choi C."/>
            <person name="Clum A."/>
            <person name="Dos Santos R.A."/>
            <person name="Damasio A.R."/>
            <person name="Diallinas G."/>
            <person name="Emri T."/>
            <person name="Fekete E."/>
            <person name="Flipphi M."/>
            <person name="Freyberg S."/>
            <person name="Gallo A."/>
            <person name="Gournas C."/>
            <person name="Habgood R."/>
            <person name="Hainaut M."/>
            <person name="Harispe M.L."/>
            <person name="Henrissat B."/>
            <person name="Hilden K.S."/>
            <person name="Hope R."/>
            <person name="Hossain A."/>
            <person name="Karabika E."/>
            <person name="Karaffa L."/>
            <person name="Karanyi Z."/>
            <person name="Krasevec N."/>
            <person name="Kuo A."/>
            <person name="Kusch H."/>
            <person name="LaButti K."/>
            <person name="Lagendijk E.L."/>
            <person name="Lapidus A."/>
            <person name="Levasseur A."/>
            <person name="Lindquist E."/>
            <person name="Lipzen A."/>
            <person name="Logrieco A.F."/>
            <person name="MacCabe A."/>
            <person name="Maekelae M.R."/>
            <person name="Malavazi I."/>
            <person name="Melin P."/>
            <person name="Meyer V."/>
            <person name="Mielnichuk N."/>
            <person name="Miskei M."/>
            <person name="Molnar A.P."/>
            <person name="Mule G."/>
            <person name="Ngan C.Y."/>
            <person name="Orejas M."/>
            <person name="Orosz E."/>
            <person name="Ouedraogo J.P."/>
            <person name="Overkamp K.M."/>
            <person name="Park H.-S."/>
            <person name="Perrone G."/>
            <person name="Piumi F."/>
            <person name="Punt P.J."/>
            <person name="Ram A.F."/>
            <person name="Ramon A."/>
            <person name="Rauscher S."/>
            <person name="Record E."/>
            <person name="Riano-Pachon D.M."/>
            <person name="Robert V."/>
            <person name="Roehrig J."/>
            <person name="Ruller R."/>
            <person name="Salamov A."/>
            <person name="Salih N.S."/>
            <person name="Samson R.A."/>
            <person name="Sandor E."/>
            <person name="Sanguinetti M."/>
            <person name="Schuetze T."/>
            <person name="Sepcic K."/>
            <person name="Shelest E."/>
            <person name="Sherlock G."/>
            <person name="Sophianopoulou V."/>
            <person name="Squina F.M."/>
            <person name="Sun H."/>
            <person name="Susca A."/>
            <person name="Todd R.B."/>
            <person name="Tsang A."/>
            <person name="Unkles S.E."/>
            <person name="van de Wiele N."/>
            <person name="van Rossen-Uffink D."/>
            <person name="Oliveira J.V."/>
            <person name="Vesth T.C."/>
            <person name="Visser J."/>
            <person name="Yu J.-H."/>
            <person name="Zhou M."/>
            <person name="Andersen M.R."/>
            <person name="Archer D.B."/>
            <person name="Baker S.E."/>
            <person name="Benoit I."/>
            <person name="Brakhage A.A."/>
            <person name="Braus G.H."/>
            <person name="Fischer R."/>
            <person name="Frisvad J.C."/>
            <person name="Goldman G.H."/>
            <person name="Houbraken J."/>
            <person name="Oakley B."/>
            <person name="Pocsi I."/>
            <person name="Scazzocchio C."/>
            <person name="Seiboth B."/>
            <person name="vanKuyk P.A."/>
            <person name="Wortman J."/>
            <person name="Dyer P.S."/>
            <person name="Grigoriev I.V."/>
        </authorList>
    </citation>
    <scope>NUCLEOTIDE SEQUENCE [LARGE SCALE GENOMIC DNA]</scope>
    <source>
        <strain evidence="3">DTO 134E9</strain>
    </source>
</reference>
<dbReference type="RefSeq" id="XP_040692777.1">
    <property type="nucleotide sequence ID" value="XM_040832680.1"/>
</dbReference>
<sequence>MSKNNTGLYLGLAAFGAGGYYLYRGGGSAKAAKEEAKTDANRVKSNIPRGEKAENLGERVGLEANAQIEEAVDNARTKAKADERIPEIAQESINKIDEIRQDAAGKLGSGVEKLDKGVEKFDREVEKKAAEAKGTVQGWFGK</sequence>
<feature type="transmembrane region" description="Helical" evidence="1">
    <location>
        <begin position="6"/>
        <end position="23"/>
    </location>
</feature>
<evidence type="ECO:0000313" key="2">
    <source>
        <dbReference type="EMBL" id="OJJ39101.1"/>
    </source>
</evidence>
<dbReference type="EMBL" id="KV878210">
    <property type="protein sequence ID" value="OJJ39101.1"/>
    <property type="molecule type" value="Genomic_DNA"/>
</dbReference>
<protein>
    <submittedName>
        <fullName evidence="2">Uncharacterized protein</fullName>
    </submittedName>
</protein>
<evidence type="ECO:0000256" key="1">
    <source>
        <dbReference type="SAM" id="Phobius"/>
    </source>
</evidence>
<proteinExistence type="predicted"/>